<organism evidence="1 2">
    <name type="scientific">Panagrolaimus sp. JU765</name>
    <dbReference type="NCBI Taxonomy" id="591449"/>
    <lineage>
        <taxon>Eukaryota</taxon>
        <taxon>Metazoa</taxon>
        <taxon>Ecdysozoa</taxon>
        <taxon>Nematoda</taxon>
        <taxon>Chromadorea</taxon>
        <taxon>Rhabditida</taxon>
        <taxon>Tylenchina</taxon>
        <taxon>Panagrolaimomorpha</taxon>
        <taxon>Panagrolaimoidea</taxon>
        <taxon>Panagrolaimidae</taxon>
        <taxon>Panagrolaimus</taxon>
    </lineage>
</organism>
<evidence type="ECO:0000313" key="1">
    <source>
        <dbReference type="Proteomes" id="UP000887576"/>
    </source>
</evidence>
<reference evidence="2" key="1">
    <citation type="submission" date="2022-11" db="UniProtKB">
        <authorList>
            <consortium name="WormBaseParasite"/>
        </authorList>
    </citation>
    <scope>IDENTIFICATION</scope>
</reference>
<dbReference type="Proteomes" id="UP000887576">
    <property type="component" value="Unplaced"/>
</dbReference>
<proteinExistence type="predicted"/>
<dbReference type="WBParaSite" id="JU765_v2.g18517.t1">
    <property type="protein sequence ID" value="JU765_v2.g18517.t1"/>
    <property type="gene ID" value="JU765_v2.g18517"/>
</dbReference>
<accession>A0AC34QR66</accession>
<sequence>MQRLHQDVEEIKAAIRTTFPNDQRTTEVSKILDEVVKDVQVPLVPPFTVQLQKKIIETKLGTVAEMLNQMSAPMEDRPDFEQGLNHILRSSLSMVRY</sequence>
<evidence type="ECO:0000313" key="2">
    <source>
        <dbReference type="WBParaSite" id="JU765_v2.g18517.t1"/>
    </source>
</evidence>
<protein>
    <submittedName>
        <fullName evidence="2">Uncharacterized protein</fullName>
    </submittedName>
</protein>
<name>A0AC34QR66_9BILA</name>